<sequence length="128" mass="14631">MGKHQLRGFSINKEICVENMSHKTLISRRAIKDLLNSVGGASNVHITKELLFNVASARSRYEHYFARGEDEKRQAVVLECLKTKRKRLEPCAQYLEKSADECAEKAENTQNFSFIAKSNALQKIKMQN</sequence>
<gene>
    <name evidence="1" type="ORF">JTE90_011411</name>
</gene>
<dbReference type="AlphaFoldDB" id="A0AAV6TIG6"/>
<comment type="caution">
    <text evidence="1">The sequence shown here is derived from an EMBL/GenBank/DDBJ whole genome shotgun (WGS) entry which is preliminary data.</text>
</comment>
<dbReference type="Proteomes" id="UP000827092">
    <property type="component" value="Unassembled WGS sequence"/>
</dbReference>
<name>A0AAV6TIG6_9ARAC</name>
<organism evidence="1 2">
    <name type="scientific">Oedothorax gibbosus</name>
    <dbReference type="NCBI Taxonomy" id="931172"/>
    <lineage>
        <taxon>Eukaryota</taxon>
        <taxon>Metazoa</taxon>
        <taxon>Ecdysozoa</taxon>
        <taxon>Arthropoda</taxon>
        <taxon>Chelicerata</taxon>
        <taxon>Arachnida</taxon>
        <taxon>Araneae</taxon>
        <taxon>Araneomorphae</taxon>
        <taxon>Entelegynae</taxon>
        <taxon>Araneoidea</taxon>
        <taxon>Linyphiidae</taxon>
        <taxon>Erigoninae</taxon>
        <taxon>Oedothorax</taxon>
    </lineage>
</organism>
<protein>
    <submittedName>
        <fullName evidence="1">Uncharacterized protein</fullName>
    </submittedName>
</protein>
<dbReference type="EMBL" id="JAFNEN010003809">
    <property type="protein sequence ID" value="KAG8171572.1"/>
    <property type="molecule type" value="Genomic_DNA"/>
</dbReference>
<evidence type="ECO:0000313" key="2">
    <source>
        <dbReference type="Proteomes" id="UP000827092"/>
    </source>
</evidence>
<proteinExistence type="predicted"/>
<evidence type="ECO:0000313" key="1">
    <source>
        <dbReference type="EMBL" id="KAG8171572.1"/>
    </source>
</evidence>
<accession>A0AAV6TIG6</accession>
<reference evidence="1 2" key="1">
    <citation type="journal article" date="2022" name="Nat. Ecol. Evol.">
        <title>A masculinizing supergene underlies an exaggerated male reproductive morph in a spider.</title>
        <authorList>
            <person name="Hendrickx F."/>
            <person name="De Corte Z."/>
            <person name="Sonet G."/>
            <person name="Van Belleghem S.M."/>
            <person name="Kostlbacher S."/>
            <person name="Vangestel C."/>
        </authorList>
    </citation>
    <scope>NUCLEOTIDE SEQUENCE [LARGE SCALE GENOMIC DNA]</scope>
    <source>
        <strain evidence="1">W744_W776</strain>
    </source>
</reference>
<keyword evidence="2" id="KW-1185">Reference proteome</keyword>